<reference evidence="2" key="1">
    <citation type="journal article" date="2023" name="G3 (Bethesda)">
        <title>Genome assembly and association tests identify interacting loci associated with vigor, precocity, and sex in interspecific pistachio rootstocks.</title>
        <authorList>
            <person name="Palmer W."/>
            <person name="Jacygrad E."/>
            <person name="Sagayaradj S."/>
            <person name="Cavanaugh K."/>
            <person name="Han R."/>
            <person name="Bertier L."/>
            <person name="Beede B."/>
            <person name="Kafkas S."/>
            <person name="Golino D."/>
            <person name="Preece J."/>
            <person name="Michelmore R."/>
        </authorList>
    </citation>
    <scope>NUCLEOTIDE SEQUENCE [LARGE SCALE GENOMIC DNA]</scope>
</reference>
<dbReference type="Proteomes" id="UP001163603">
    <property type="component" value="Chromosome 14"/>
</dbReference>
<keyword evidence="2" id="KW-1185">Reference proteome</keyword>
<proteinExistence type="predicted"/>
<comment type="caution">
    <text evidence="1">The sequence shown here is derived from an EMBL/GenBank/DDBJ whole genome shotgun (WGS) entry which is preliminary data.</text>
</comment>
<evidence type="ECO:0000313" key="1">
    <source>
        <dbReference type="EMBL" id="KAJ0009879.1"/>
    </source>
</evidence>
<name>A0ACC0X567_9ROSI</name>
<protein>
    <submittedName>
        <fullName evidence="1">Uncharacterized protein</fullName>
    </submittedName>
</protein>
<organism evidence="1 2">
    <name type="scientific">Pistacia integerrima</name>
    <dbReference type="NCBI Taxonomy" id="434235"/>
    <lineage>
        <taxon>Eukaryota</taxon>
        <taxon>Viridiplantae</taxon>
        <taxon>Streptophyta</taxon>
        <taxon>Embryophyta</taxon>
        <taxon>Tracheophyta</taxon>
        <taxon>Spermatophyta</taxon>
        <taxon>Magnoliopsida</taxon>
        <taxon>eudicotyledons</taxon>
        <taxon>Gunneridae</taxon>
        <taxon>Pentapetalae</taxon>
        <taxon>rosids</taxon>
        <taxon>malvids</taxon>
        <taxon>Sapindales</taxon>
        <taxon>Anacardiaceae</taxon>
        <taxon>Pistacia</taxon>
    </lineage>
</organism>
<accession>A0ACC0X567</accession>
<dbReference type="EMBL" id="CM047749">
    <property type="protein sequence ID" value="KAJ0009879.1"/>
    <property type="molecule type" value="Genomic_DNA"/>
</dbReference>
<evidence type="ECO:0000313" key="2">
    <source>
        <dbReference type="Proteomes" id="UP001163603"/>
    </source>
</evidence>
<sequence length="79" mass="8126">MIPQPQKLQNNAKAKPVIKDPSEKVSIEEAETPGDGAGACSFSPAFVAGEAAAAPLGDSPAIILLTKHLTDSSPIYPLN</sequence>
<gene>
    <name evidence="1" type="ORF">Pint_33363</name>
</gene>